<dbReference type="RefSeq" id="WP_090812062.1">
    <property type="nucleotide sequence ID" value="NZ_FNKX01000004.1"/>
</dbReference>
<name>A0A1H1KF47_9BURK</name>
<accession>A0A1H1KF47</accession>
<organism evidence="2 3">
    <name type="scientific">Paraburkholderia tuberum</name>
    <dbReference type="NCBI Taxonomy" id="157910"/>
    <lineage>
        <taxon>Bacteria</taxon>
        <taxon>Pseudomonadati</taxon>
        <taxon>Pseudomonadota</taxon>
        <taxon>Betaproteobacteria</taxon>
        <taxon>Burkholderiales</taxon>
        <taxon>Burkholderiaceae</taxon>
        <taxon>Paraburkholderia</taxon>
    </lineage>
</organism>
<dbReference type="Gene3D" id="3.30.2310.20">
    <property type="entry name" value="RelE-like"/>
    <property type="match status" value="1"/>
</dbReference>
<protein>
    <submittedName>
        <fullName evidence="2">Plasmid stabilization system protein ParE</fullName>
    </submittedName>
</protein>
<dbReference type="InterPro" id="IPR007712">
    <property type="entry name" value="RelE/ParE_toxin"/>
</dbReference>
<dbReference type="AlphaFoldDB" id="A0A1H1KF47"/>
<evidence type="ECO:0000313" key="2">
    <source>
        <dbReference type="EMBL" id="SDR60941.1"/>
    </source>
</evidence>
<sequence length="112" mass="12831">MNFRVRYTRDARDDLKRLYAFLLERDENAAVRALEAIDKAAELLRDFPFTCRKVDEANPFLRELVISFGGSGYVALFEIEGTADAGVGEDQAEASRYVTILAVRHQREDDYH</sequence>
<dbReference type="EMBL" id="FNKX01000004">
    <property type="protein sequence ID" value="SDR60941.1"/>
    <property type="molecule type" value="Genomic_DNA"/>
</dbReference>
<gene>
    <name evidence="2" type="ORF">SAMN05445850_7455</name>
</gene>
<dbReference type="Proteomes" id="UP000199365">
    <property type="component" value="Unassembled WGS sequence"/>
</dbReference>
<evidence type="ECO:0000256" key="1">
    <source>
        <dbReference type="ARBA" id="ARBA00022649"/>
    </source>
</evidence>
<keyword evidence="3" id="KW-1185">Reference proteome</keyword>
<dbReference type="Pfam" id="PF05016">
    <property type="entry name" value="ParE_toxin"/>
    <property type="match status" value="1"/>
</dbReference>
<evidence type="ECO:0000313" key="3">
    <source>
        <dbReference type="Proteomes" id="UP000199365"/>
    </source>
</evidence>
<reference evidence="3" key="1">
    <citation type="submission" date="2016-10" db="EMBL/GenBank/DDBJ databases">
        <authorList>
            <person name="Varghese N."/>
            <person name="Submissions S."/>
        </authorList>
    </citation>
    <scope>NUCLEOTIDE SEQUENCE [LARGE SCALE GENOMIC DNA]</scope>
    <source>
        <strain evidence="3">DUS833</strain>
    </source>
</reference>
<keyword evidence="1" id="KW-1277">Toxin-antitoxin system</keyword>
<dbReference type="STRING" id="157910.SAMN05445850_7455"/>
<proteinExistence type="predicted"/>
<dbReference type="InterPro" id="IPR035093">
    <property type="entry name" value="RelE/ParE_toxin_dom_sf"/>
</dbReference>